<evidence type="ECO:0000256" key="5">
    <source>
        <dbReference type="ARBA" id="ARBA00022840"/>
    </source>
</evidence>
<keyword evidence="5" id="KW-0067">ATP-binding</keyword>
<dbReference type="InterPro" id="IPR020003">
    <property type="entry name" value="ATPase_a/bsu_AS"/>
</dbReference>
<reference evidence="11 12" key="1">
    <citation type="submission" date="2024-09" db="EMBL/GenBank/DDBJ databases">
        <authorList>
            <person name="Sun Q."/>
            <person name="Mori K."/>
        </authorList>
    </citation>
    <scope>NUCLEOTIDE SEQUENCE [LARGE SCALE GENOMIC DNA]</scope>
    <source>
        <strain evidence="11 12">CECT 9424</strain>
    </source>
</reference>
<evidence type="ECO:0000256" key="1">
    <source>
        <dbReference type="ARBA" id="ARBA00004496"/>
    </source>
</evidence>
<keyword evidence="3" id="KW-0963">Cytoplasm</keyword>
<feature type="compositionally biased region" description="Low complexity" evidence="9">
    <location>
        <begin position="457"/>
        <end position="468"/>
    </location>
</feature>
<evidence type="ECO:0000256" key="2">
    <source>
        <dbReference type="ARBA" id="ARBA00022448"/>
    </source>
</evidence>
<dbReference type="InterPro" id="IPR003593">
    <property type="entry name" value="AAA+_ATPase"/>
</dbReference>
<proteinExistence type="predicted"/>
<keyword evidence="6" id="KW-0653">Protein transport</keyword>
<protein>
    <submittedName>
        <fullName evidence="11">FliI/YscN family ATPase</fullName>
    </submittedName>
</protein>
<evidence type="ECO:0000256" key="4">
    <source>
        <dbReference type="ARBA" id="ARBA00022741"/>
    </source>
</evidence>
<feature type="region of interest" description="Disordered" evidence="9">
    <location>
        <begin position="443"/>
        <end position="468"/>
    </location>
</feature>
<feature type="domain" description="Rhodanese" evidence="10">
    <location>
        <begin position="232"/>
        <end position="271"/>
    </location>
</feature>
<evidence type="ECO:0000259" key="10">
    <source>
        <dbReference type="PROSITE" id="PS50206"/>
    </source>
</evidence>
<dbReference type="NCBIfam" id="TIGR01026">
    <property type="entry name" value="fliI_yscN"/>
    <property type="match status" value="1"/>
</dbReference>
<dbReference type="SMART" id="SM00382">
    <property type="entry name" value="AAA"/>
    <property type="match status" value="1"/>
</dbReference>
<dbReference type="InterPro" id="IPR005714">
    <property type="entry name" value="ATPase_T3SS_FliI/YscN"/>
</dbReference>
<evidence type="ECO:0000256" key="9">
    <source>
        <dbReference type="SAM" id="MobiDB-lite"/>
    </source>
</evidence>
<feature type="compositionally biased region" description="Gly residues" evidence="9">
    <location>
        <begin position="443"/>
        <end position="456"/>
    </location>
</feature>
<dbReference type="RefSeq" id="WP_377066538.1">
    <property type="nucleotide sequence ID" value="NZ_JBHMEC010000003.1"/>
</dbReference>
<dbReference type="Gene3D" id="3.40.50.12240">
    <property type="match status" value="1"/>
</dbReference>
<comment type="catalytic activity">
    <reaction evidence="8">
        <text>ATP + H2O + cellular proteinSide 1 = ADP + phosphate + cellular proteinSide 2.</text>
        <dbReference type="EC" id="7.4.2.8"/>
    </reaction>
</comment>
<dbReference type="PANTHER" id="PTHR15184:SF9">
    <property type="entry name" value="SPI-1 TYPE 3 SECRETION SYSTEM ATPASE"/>
    <property type="match status" value="1"/>
</dbReference>
<dbReference type="InterPro" id="IPR040627">
    <property type="entry name" value="T3SS_ATPase_C"/>
</dbReference>
<evidence type="ECO:0000313" key="12">
    <source>
        <dbReference type="Proteomes" id="UP001589670"/>
    </source>
</evidence>
<gene>
    <name evidence="11" type="ORF">ACFFU4_02035</name>
</gene>
<comment type="caution">
    <text evidence="11">The sequence shown here is derived from an EMBL/GenBank/DDBJ whole genome shotgun (WGS) entry which is preliminary data.</text>
</comment>
<organism evidence="11 12">
    <name type="scientific">Roseovarius ramblicola</name>
    <dbReference type="NCBI Taxonomy" id="2022336"/>
    <lineage>
        <taxon>Bacteria</taxon>
        <taxon>Pseudomonadati</taxon>
        <taxon>Pseudomonadota</taxon>
        <taxon>Alphaproteobacteria</taxon>
        <taxon>Rhodobacterales</taxon>
        <taxon>Roseobacteraceae</taxon>
        <taxon>Roseovarius</taxon>
    </lineage>
</organism>
<dbReference type="SUPFAM" id="SSF52540">
    <property type="entry name" value="P-loop containing nucleoside triphosphate hydrolases"/>
    <property type="match status" value="1"/>
</dbReference>
<accession>A0ABV5HVT2</accession>
<keyword evidence="4" id="KW-0547">Nucleotide-binding</keyword>
<evidence type="ECO:0000256" key="6">
    <source>
        <dbReference type="ARBA" id="ARBA00022927"/>
    </source>
</evidence>
<dbReference type="InterPro" id="IPR027417">
    <property type="entry name" value="P-loop_NTPase"/>
</dbReference>
<evidence type="ECO:0000256" key="3">
    <source>
        <dbReference type="ARBA" id="ARBA00022490"/>
    </source>
</evidence>
<dbReference type="InterPro" id="IPR001763">
    <property type="entry name" value="Rhodanese-like_dom"/>
</dbReference>
<dbReference type="Pfam" id="PF18269">
    <property type="entry name" value="T3SS_ATPase_C"/>
    <property type="match status" value="1"/>
</dbReference>
<evidence type="ECO:0000256" key="7">
    <source>
        <dbReference type="ARBA" id="ARBA00022967"/>
    </source>
</evidence>
<dbReference type="InterPro" id="IPR050053">
    <property type="entry name" value="ATPase_alpha/beta_chains"/>
</dbReference>
<feature type="region of interest" description="Disordered" evidence="9">
    <location>
        <begin position="117"/>
        <end position="141"/>
    </location>
</feature>
<keyword evidence="2" id="KW-0813">Transport</keyword>
<dbReference type="PROSITE" id="PS00152">
    <property type="entry name" value="ATPASE_ALPHA_BETA"/>
    <property type="match status" value="1"/>
</dbReference>
<evidence type="ECO:0000313" key="11">
    <source>
        <dbReference type="EMBL" id="MFB9148529.1"/>
    </source>
</evidence>
<dbReference type="Pfam" id="PF00006">
    <property type="entry name" value="ATP-synt_ab"/>
    <property type="match status" value="1"/>
</dbReference>
<evidence type="ECO:0000256" key="8">
    <source>
        <dbReference type="ARBA" id="ARBA00034006"/>
    </source>
</evidence>
<keyword evidence="12" id="KW-1185">Reference proteome</keyword>
<dbReference type="Proteomes" id="UP001589670">
    <property type="component" value="Unassembled WGS sequence"/>
</dbReference>
<keyword evidence="7" id="KW-1278">Translocase</keyword>
<dbReference type="CDD" id="cd01136">
    <property type="entry name" value="ATPase_flagellum-secretory_path_III"/>
    <property type="match status" value="1"/>
</dbReference>
<name>A0ABV5HVT2_9RHOB</name>
<dbReference type="EMBL" id="JBHMEC010000003">
    <property type="protein sequence ID" value="MFB9148529.1"/>
    <property type="molecule type" value="Genomic_DNA"/>
</dbReference>
<dbReference type="PROSITE" id="PS50206">
    <property type="entry name" value="RHODANESE_3"/>
    <property type="match status" value="1"/>
</dbReference>
<dbReference type="PANTHER" id="PTHR15184">
    <property type="entry name" value="ATP SYNTHASE"/>
    <property type="match status" value="1"/>
</dbReference>
<comment type="subcellular location">
    <subcellularLocation>
        <location evidence="1">Cytoplasm</location>
    </subcellularLocation>
</comment>
<dbReference type="InterPro" id="IPR000194">
    <property type="entry name" value="ATPase_F1/V1/A1_a/bsu_nucl-bd"/>
</dbReference>
<sequence length="468" mass="48484">MSQSVIAGMQAEISTLSAAHAVGRVSAVQGGVLRVSGLSGAARLGDRVRVARRGGGLLTGEVLQLEAAAILVLPDAAAEGVALGDRVRLLGAPGIAPSDDWVGRVIDPFGAPLDGRPLLRGATPRPLRSAPPDPAARRPLGGRLETGMAVFNTMLPIVRGQRIGLFAGSGVGKSMLMGHLGRHMQADVVVVALIGERGRELGEFVREVLGPEGMRRAVIVAATSDRSPLVRRRCAWTAMAVAEHFRDAGRQVLLLADSITRFAEAHREVATAAGEMPALRGFPPSTSHAIMSLCERAGPGAEGAGDITALFTVLVAGSDMDEPVADILRGVLDGHVVLDRDIAERGRYPAIDALRSVSRSLPRAASEEENALIARARGLLGRHARSETMLRAGLYSEGSDPALDQAIRVWPELDAFLAAPEPGDIANSFARLSVILRRAGAAGSGQVGAPGAGPGPAGASRPGAVEVP</sequence>